<dbReference type="NCBIfam" id="NF037968">
    <property type="entry name" value="SemiSWEET_2"/>
    <property type="match status" value="1"/>
</dbReference>
<keyword evidence="3" id="KW-1185">Reference proteome</keyword>
<sequence length="84" mass="9251">MSQTVIGIIAGVLTSASMVPQFIKILRKKDVGTLSPLMLLVLISGVALWTYYGFLKDELPIILSNGFSVLLNSGLLICYFIFRK</sequence>
<evidence type="ECO:0000313" key="3">
    <source>
        <dbReference type="Proteomes" id="UP000198748"/>
    </source>
</evidence>
<feature type="transmembrane region" description="Helical" evidence="1">
    <location>
        <begin position="37"/>
        <end position="55"/>
    </location>
</feature>
<organism evidence="2 3">
    <name type="scientific">Dyadobacter soli</name>
    <dbReference type="NCBI Taxonomy" id="659014"/>
    <lineage>
        <taxon>Bacteria</taxon>
        <taxon>Pseudomonadati</taxon>
        <taxon>Bacteroidota</taxon>
        <taxon>Cytophagia</taxon>
        <taxon>Cytophagales</taxon>
        <taxon>Spirosomataceae</taxon>
        <taxon>Dyadobacter</taxon>
    </lineage>
</organism>
<evidence type="ECO:0000313" key="2">
    <source>
        <dbReference type="EMBL" id="SDD44884.1"/>
    </source>
</evidence>
<dbReference type="Gene3D" id="1.20.1280.290">
    <property type="match status" value="1"/>
</dbReference>
<reference evidence="3" key="1">
    <citation type="submission" date="2016-10" db="EMBL/GenBank/DDBJ databases">
        <authorList>
            <person name="Varghese N."/>
            <person name="Submissions S."/>
        </authorList>
    </citation>
    <scope>NUCLEOTIDE SEQUENCE [LARGE SCALE GENOMIC DNA]</scope>
    <source>
        <strain evidence="3">DSM 25329</strain>
    </source>
</reference>
<dbReference type="GO" id="GO:0051119">
    <property type="term" value="F:sugar transmembrane transporter activity"/>
    <property type="evidence" value="ECO:0007669"/>
    <property type="project" value="InterPro"/>
</dbReference>
<dbReference type="Pfam" id="PF03083">
    <property type="entry name" value="MtN3_slv"/>
    <property type="match status" value="1"/>
</dbReference>
<gene>
    <name evidence="2" type="ORF">SAMN04487996_10159</name>
</gene>
<dbReference type="OrthoDB" id="122062at2"/>
<keyword evidence="1" id="KW-0472">Membrane</keyword>
<feature type="transmembrane region" description="Helical" evidence="1">
    <location>
        <begin position="61"/>
        <end position="82"/>
    </location>
</feature>
<accession>A0A1G6UUF8</accession>
<dbReference type="GO" id="GO:0016020">
    <property type="term" value="C:membrane"/>
    <property type="evidence" value="ECO:0007669"/>
    <property type="project" value="InterPro"/>
</dbReference>
<dbReference type="Proteomes" id="UP000198748">
    <property type="component" value="Unassembled WGS sequence"/>
</dbReference>
<name>A0A1G6UUF8_9BACT</name>
<dbReference type="InterPro" id="IPR004316">
    <property type="entry name" value="SWEET_rpt"/>
</dbReference>
<evidence type="ECO:0000256" key="1">
    <source>
        <dbReference type="SAM" id="Phobius"/>
    </source>
</evidence>
<proteinExistence type="predicted"/>
<dbReference type="STRING" id="659014.SAMN04487996_10159"/>
<dbReference type="InterPro" id="IPR047662">
    <property type="entry name" value="SemiSWEET"/>
</dbReference>
<protein>
    <submittedName>
        <fullName evidence="2">MtN3 and saliva related transmembrane protein</fullName>
    </submittedName>
</protein>
<dbReference type="EMBL" id="FNAN01000001">
    <property type="protein sequence ID" value="SDD44884.1"/>
    <property type="molecule type" value="Genomic_DNA"/>
</dbReference>
<keyword evidence="1 2" id="KW-0812">Transmembrane</keyword>
<dbReference type="AlphaFoldDB" id="A0A1G6UUF8"/>
<feature type="transmembrane region" description="Helical" evidence="1">
    <location>
        <begin position="6"/>
        <end position="25"/>
    </location>
</feature>
<keyword evidence="1" id="KW-1133">Transmembrane helix</keyword>
<dbReference type="RefSeq" id="WP_090145600.1">
    <property type="nucleotide sequence ID" value="NZ_FNAN01000001.1"/>
</dbReference>